<reference evidence="6" key="1">
    <citation type="submission" date="2016-09" db="EMBL/GenBank/DDBJ databases">
        <title>Draft genome of thermotolerant cyanobacterium Desertifilum sp. strain IPPAS B-1220.</title>
        <authorList>
            <person name="Sinetova M.A."/>
            <person name="Bolakhan K."/>
            <person name="Zayadan B.K."/>
            <person name="Mironov K.S."/>
            <person name="Ustinova V."/>
            <person name="Kupriyanova E.V."/>
            <person name="Sidorov R.A."/>
            <person name="Skrypnik A.N."/>
            <person name="Gogoleva N.E."/>
            <person name="Gogolev Y.V."/>
            <person name="Los D.A."/>
        </authorList>
    </citation>
    <scope>NUCLEOTIDE SEQUENCE [LARGE SCALE GENOMIC DNA]</scope>
    <source>
        <strain evidence="6">IPPAS B-1220</strain>
    </source>
</reference>
<dbReference type="PANTHER" id="PTHR30085:SF6">
    <property type="entry name" value="ABC TRANSPORTER GLUTAMINE-BINDING PROTEIN GLNH"/>
    <property type="match status" value="1"/>
</dbReference>
<name>A0A1E5QE79_9CYAN</name>
<evidence type="ECO:0000256" key="2">
    <source>
        <dbReference type="ARBA" id="ARBA00022448"/>
    </source>
</evidence>
<dbReference type="InterPro" id="IPR018313">
    <property type="entry name" value="SBP_3_CS"/>
</dbReference>
<dbReference type="InterPro" id="IPR001638">
    <property type="entry name" value="Solute-binding_3/MltF_N"/>
</dbReference>
<dbReference type="GO" id="GO:0030288">
    <property type="term" value="C:outer membrane-bounded periplasmic space"/>
    <property type="evidence" value="ECO:0007669"/>
    <property type="project" value="TreeGrafter"/>
</dbReference>
<dbReference type="GO" id="GO:0006865">
    <property type="term" value="P:amino acid transport"/>
    <property type="evidence" value="ECO:0007669"/>
    <property type="project" value="TreeGrafter"/>
</dbReference>
<protein>
    <submittedName>
        <fullName evidence="6">ABC transporter substrate-binding protein</fullName>
    </submittedName>
</protein>
<dbReference type="PROSITE" id="PS01039">
    <property type="entry name" value="SBP_BACTERIAL_3"/>
    <property type="match status" value="1"/>
</dbReference>
<dbReference type="SUPFAM" id="SSF53850">
    <property type="entry name" value="Periplasmic binding protein-like II"/>
    <property type="match status" value="1"/>
</dbReference>
<dbReference type="Pfam" id="PF00497">
    <property type="entry name" value="SBP_bac_3"/>
    <property type="match status" value="1"/>
</dbReference>
<evidence type="ECO:0000256" key="3">
    <source>
        <dbReference type="ARBA" id="ARBA00022729"/>
    </source>
</evidence>
<dbReference type="EMBL" id="MJGC01000110">
    <property type="protein sequence ID" value="OEJ72894.1"/>
    <property type="molecule type" value="Genomic_DNA"/>
</dbReference>
<organism evidence="6">
    <name type="scientific">Desertifilum tharense IPPAS B-1220</name>
    <dbReference type="NCBI Taxonomy" id="1781255"/>
    <lineage>
        <taxon>Bacteria</taxon>
        <taxon>Bacillati</taxon>
        <taxon>Cyanobacteriota</taxon>
        <taxon>Cyanophyceae</taxon>
        <taxon>Desertifilales</taxon>
        <taxon>Desertifilaceae</taxon>
        <taxon>Desertifilum</taxon>
    </lineage>
</organism>
<dbReference type="AlphaFoldDB" id="A0A1E5QE79"/>
<comment type="similarity">
    <text evidence="1 4">Belongs to the bacterial solute-binding protein 3 family.</text>
</comment>
<proteinExistence type="inferred from homology"/>
<keyword evidence="3" id="KW-0732">Signal</keyword>
<dbReference type="GO" id="GO:0005576">
    <property type="term" value="C:extracellular region"/>
    <property type="evidence" value="ECO:0007669"/>
    <property type="project" value="TreeGrafter"/>
</dbReference>
<dbReference type="Gene3D" id="3.40.190.10">
    <property type="entry name" value="Periplasmic binding protein-like II"/>
    <property type="match status" value="2"/>
</dbReference>
<evidence type="ECO:0000256" key="4">
    <source>
        <dbReference type="RuleBase" id="RU003744"/>
    </source>
</evidence>
<dbReference type="OrthoDB" id="457005at2"/>
<gene>
    <name evidence="6" type="ORF">BH720_22595</name>
</gene>
<dbReference type="SMART" id="SM00062">
    <property type="entry name" value="PBPb"/>
    <property type="match status" value="1"/>
</dbReference>
<sequence length="239" mass="26630">MMASAQLQRIQQRGYLTVAVKDNLRPLGFRDSEENLQGLEIEIAQRLAAEILGDRNAIRWLPANNQERLALVAEGRVDLAIARLSVTGSRSRLVDFSTPYYIDGTAFVTRQPAIDSLEAIGQQTIAVLNDSTTVAYVRYFIPNANLVGVDSYQEALALLEAGEAATFAADATVLTGWVQEYPQYRLLPFLISADALAIAMPRGLQHDAFRRKVNQAIAQWRSEGWLRERAQFWGLPLPQ</sequence>
<dbReference type="InterPro" id="IPR051455">
    <property type="entry name" value="Bact_solute-bind_prot3"/>
</dbReference>
<keyword evidence="2" id="KW-0813">Transport</keyword>
<dbReference type="STRING" id="1781255.BH720_22595"/>
<evidence type="ECO:0000259" key="5">
    <source>
        <dbReference type="SMART" id="SM00062"/>
    </source>
</evidence>
<dbReference type="PANTHER" id="PTHR30085">
    <property type="entry name" value="AMINO ACID ABC TRANSPORTER PERMEASE"/>
    <property type="match status" value="1"/>
</dbReference>
<evidence type="ECO:0000313" key="6">
    <source>
        <dbReference type="EMBL" id="OEJ72894.1"/>
    </source>
</evidence>
<comment type="caution">
    <text evidence="6">The sequence shown here is derived from an EMBL/GenBank/DDBJ whole genome shotgun (WGS) entry which is preliminary data.</text>
</comment>
<evidence type="ECO:0000256" key="1">
    <source>
        <dbReference type="ARBA" id="ARBA00010333"/>
    </source>
</evidence>
<feature type="domain" description="Solute-binding protein family 3/N-terminal" evidence="5">
    <location>
        <begin position="15"/>
        <end position="237"/>
    </location>
</feature>
<accession>A0A1E5QE79</accession>